<proteinExistence type="predicted"/>
<dbReference type="InterPro" id="IPR026350">
    <property type="entry name" value="GxxExxY"/>
</dbReference>
<organism evidence="1 2">
    <name type="scientific">Candidatus Scalindua rubra</name>
    <dbReference type="NCBI Taxonomy" id="1872076"/>
    <lineage>
        <taxon>Bacteria</taxon>
        <taxon>Pseudomonadati</taxon>
        <taxon>Planctomycetota</taxon>
        <taxon>Candidatus Brocadiia</taxon>
        <taxon>Candidatus Brocadiales</taxon>
        <taxon>Candidatus Scalinduaceae</taxon>
        <taxon>Candidatus Scalindua</taxon>
    </lineage>
</organism>
<comment type="caution">
    <text evidence="1">The sequence shown here is derived from an EMBL/GenBank/DDBJ whole genome shotgun (WGS) entry which is preliminary data.</text>
</comment>
<evidence type="ECO:0000313" key="1">
    <source>
        <dbReference type="EMBL" id="ODS33730.1"/>
    </source>
</evidence>
<dbReference type="EMBL" id="MAYW01000020">
    <property type="protein sequence ID" value="ODS33730.1"/>
    <property type="molecule type" value="Genomic_DNA"/>
</dbReference>
<accession>A0A1E3XDS0</accession>
<sequence length="123" mass="14081">MGLIYEDLTEKIIDAAFEVHKTLGCGFLEAVYQEAIEIEFGLRNIPFESQKQLEIKYKGVTLRKKYSPDFLVFNKIILEIKAEAKLTNIDEAQLHNYLKATGFKVGLLINFGTTKIVIKRIVK</sequence>
<dbReference type="NCBIfam" id="TIGR04256">
    <property type="entry name" value="GxxExxY"/>
    <property type="match status" value="1"/>
</dbReference>
<dbReference type="AlphaFoldDB" id="A0A1E3XDS0"/>
<dbReference type="Pfam" id="PF13366">
    <property type="entry name" value="PDDEXK_3"/>
    <property type="match status" value="1"/>
</dbReference>
<dbReference type="Proteomes" id="UP000094056">
    <property type="component" value="Unassembled WGS sequence"/>
</dbReference>
<reference evidence="1 2" key="1">
    <citation type="submission" date="2016-07" db="EMBL/GenBank/DDBJ databases">
        <title>Draft genome of Scalindua rubra, obtained from a brine-seawater interface in the Red Sea, sheds light on salt adaptation in anammox bacteria.</title>
        <authorList>
            <person name="Speth D.R."/>
            <person name="Lagkouvardos I."/>
            <person name="Wang Y."/>
            <person name="Qian P.-Y."/>
            <person name="Dutilh B.E."/>
            <person name="Jetten M.S."/>
        </authorList>
    </citation>
    <scope>NUCLEOTIDE SEQUENCE [LARGE SCALE GENOMIC DNA]</scope>
    <source>
        <strain evidence="1">BSI-1</strain>
    </source>
</reference>
<name>A0A1E3XDS0_9BACT</name>
<gene>
    <name evidence="1" type="ORF">SCARUB_01087</name>
</gene>
<dbReference type="PATRIC" id="fig|1872076.5.peg.1251"/>
<evidence type="ECO:0000313" key="2">
    <source>
        <dbReference type="Proteomes" id="UP000094056"/>
    </source>
</evidence>
<protein>
    <submittedName>
        <fullName evidence="1">Putative orf</fullName>
    </submittedName>
</protein>